<comment type="caution">
    <text evidence="2">The sequence shown here is derived from an EMBL/GenBank/DDBJ whole genome shotgun (WGS) entry which is preliminary data.</text>
</comment>
<evidence type="ECO:0000313" key="3">
    <source>
        <dbReference type="Proteomes" id="UP001232163"/>
    </source>
</evidence>
<evidence type="ECO:0000256" key="1">
    <source>
        <dbReference type="SAM" id="MobiDB-lite"/>
    </source>
</evidence>
<proteinExistence type="predicted"/>
<name>A0ABT9MEW7_9DEIO</name>
<accession>A0ABT9MEW7</accession>
<sequence length="136" mass="14023">MSAVFTSVVCNDTPAPQGTDYWVKDGNEQAVKYPLIGGSVTQNPCAFWGAPTTQKPATPAGMPALLMVQNKDDPACWSRAAPRGCASPRTAVTFLSANASGALGGGSGPADLHPQQADHGRGRQGSNSFRPPPGFP</sequence>
<dbReference type="RefSeq" id="WP_307466751.1">
    <property type="nucleotide sequence ID" value="NZ_JAURUR010000009.1"/>
</dbReference>
<gene>
    <name evidence="2" type="ORF">QO006_002599</name>
</gene>
<organism evidence="2 3">
    <name type="scientific">Deinococcus enclensis</name>
    <dbReference type="NCBI Taxonomy" id="1049582"/>
    <lineage>
        <taxon>Bacteria</taxon>
        <taxon>Thermotogati</taxon>
        <taxon>Deinococcota</taxon>
        <taxon>Deinococci</taxon>
        <taxon>Deinococcales</taxon>
        <taxon>Deinococcaceae</taxon>
        <taxon>Deinococcus</taxon>
    </lineage>
</organism>
<dbReference type="Proteomes" id="UP001232163">
    <property type="component" value="Unassembled WGS sequence"/>
</dbReference>
<protein>
    <submittedName>
        <fullName evidence="2">Uncharacterized protein</fullName>
    </submittedName>
</protein>
<keyword evidence="3" id="KW-1185">Reference proteome</keyword>
<dbReference type="EMBL" id="JAURUR010000009">
    <property type="protein sequence ID" value="MDP9765151.1"/>
    <property type="molecule type" value="Genomic_DNA"/>
</dbReference>
<evidence type="ECO:0000313" key="2">
    <source>
        <dbReference type="EMBL" id="MDP9765151.1"/>
    </source>
</evidence>
<feature type="region of interest" description="Disordered" evidence="1">
    <location>
        <begin position="99"/>
        <end position="136"/>
    </location>
</feature>
<reference evidence="2 3" key="1">
    <citation type="submission" date="2023-07" db="EMBL/GenBank/DDBJ databases">
        <title>Genomic Encyclopedia of Type Strains, Phase IV (KMG-IV): sequencing the most valuable type-strain genomes for metagenomic binning, comparative biology and taxonomic classification.</title>
        <authorList>
            <person name="Goeker M."/>
        </authorList>
    </citation>
    <scope>NUCLEOTIDE SEQUENCE [LARGE SCALE GENOMIC DNA]</scope>
    <source>
        <strain evidence="2 3">NIO-1023</strain>
    </source>
</reference>